<evidence type="ECO:0000256" key="1">
    <source>
        <dbReference type="ARBA" id="ARBA00004141"/>
    </source>
</evidence>
<organism evidence="9 10">
    <name type="scientific">Pyrrhoderma noxium</name>
    <dbReference type="NCBI Taxonomy" id="2282107"/>
    <lineage>
        <taxon>Eukaryota</taxon>
        <taxon>Fungi</taxon>
        <taxon>Dikarya</taxon>
        <taxon>Basidiomycota</taxon>
        <taxon>Agaricomycotina</taxon>
        <taxon>Agaricomycetes</taxon>
        <taxon>Hymenochaetales</taxon>
        <taxon>Hymenochaetaceae</taxon>
        <taxon>Pyrrhoderma</taxon>
    </lineage>
</organism>
<dbReference type="InterPro" id="IPR020846">
    <property type="entry name" value="MFS_dom"/>
</dbReference>
<comment type="caution">
    <text evidence="9">The sequence shown here is derived from an EMBL/GenBank/DDBJ whole genome shotgun (WGS) entry which is preliminary data.</text>
</comment>
<dbReference type="Pfam" id="PF07690">
    <property type="entry name" value="MFS_1"/>
    <property type="match status" value="1"/>
</dbReference>
<dbReference type="GO" id="GO:0022857">
    <property type="term" value="F:transmembrane transporter activity"/>
    <property type="evidence" value="ECO:0007669"/>
    <property type="project" value="InterPro"/>
</dbReference>
<dbReference type="GO" id="GO:0016020">
    <property type="term" value="C:membrane"/>
    <property type="evidence" value="ECO:0007669"/>
    <property type="project" value="UniProtKB-SubCell"/>
</dbReference>
<keyword evidence="5 7" id="KW-0472">Membrane</keyword>
<reference evidence="9 10" key="1">
    <citation type="journal article" date="2017" name="Mol. Ecol.">
        <title>Comparative and population genomic landscape of Phellinus noxius: A hypervariable fungus causing root rot in trees.</title>
        <authorList>
            <person name="Chung C.L."/>
            <person name="Lee T.J."/>
            <person name="Akiba M."/>
            <person name="Lee H.H."/>
            <person name="Kuo T.H."/>
            <person name="Liu D."/>
            <person name="Ke H.M."/>
            <person name="Yokoi T."/>
            <person name="Roa M.B."/>
            <person name="Lu M.J."/>
            <person name="Chang Y.Y."/>
            <person name="Ann P.J."/>
            <person name="Tsai J.N."/>
            <person name="Chen C.Y."/>
            <person name="Tzean S.S."/>
            <person name="Ota Y."/>
            <person name="Hattori T."/>
            <person name="Sahashi N."/>
            <person name="Liou R.F."/>
            <person name="Kikuchi T."/>
            <person name="Tsai I.J."/>
        </authorList>
    </citation>
    <scope>NUCLEOTIDE SEQUENCE [LARGE SCALE GENOMIC DNA]</scope>
    <source>
        <strain evidence="9 10">FFPRI411160</strain>
    </source>
</reference>
<feature type="transmembrane region" description="Helical" evidence="7">
    <location>
        <begin position="521"/>
        <end position="542"/>
    </location>
</feature>
<dbReference type="PANTHER" id="PTHR23504">
    <property type="entry name" value="MAJOR FACILITATOR SUPERFAMILY DOMAIN-CONTAINING PROTEIN 10"/>
    <property type="match status" value="1"/>
</dbReference>
<dbReference type="PROSITE" id="PS50850">
    <property type="entry name" value="MFS"/>
    <property type="match status" value="1"/>
</dbReference>
<dbReference type="Proteomes" id="UP000217199">
    <property type="component" value="Unassembled WGS sequence"/>
</dbReference>
<evidence type="ECO:0000256" key="6">
    <source>
        <dbReference type="SAM" id="MobiDB-lite"/>
    </source>
</evidence>
<dbReference type="PRINTS" id="PR01035">
    <property type="entry name" value="TCRTETA"/>
</dbReference>
<feature type="transmembrane region" description="Helical" evidence="7">
    <location>
        <begin position="393"/>
        <end position="415"/>
    </location>
</feature>
<protein>
    <submittedName>
        <fullName evidence="9">MFS general substrate transporter</fullName>
    </submittedName>
</protein>
<dbReference type="InterPro" id="IPR011701">
    <property type="entry name" value="MFS"/>
</dbReference>
<evidence type="ECO:0000256" key="4">
    <source>
        <dbReference type="ARBA" id="ARBA00022989"/>
    </source>
</evidence>
<feature type="region of interest" description="Disordered" evidence="6">
    <location>
        <begin position="23"/>
        <end position="61"/>
    </location>
</feature>
<accession>A0A286ULL2</accession>
<keyword evidence="4 7" id="KW-1133">Transmembrane helix</keyword>
<dbReference type="CDD" id="cd17330">
    <property type="entry name" value="MFS_SLC46_TetA_like"/>
    <property type="match status" value="1"/>
</dbReference>
<evidence type="ECO:0000259" key="8">
    <source>
        <dbReference type="PROSITE" id="PS50850"/>
    </source>
</evidence>
<dbReference type="InterPro" id="IPR001958">
    <property type="entry name" value="Tet-R_TetA/multi-R_MdtG-like"/>
</dbReference>
<keyword evidence="10" id="KW-1185">Reference proteome</keyword>
<feature type="transmembrane region" description="Helical" evidence="7">
    <location>
        <begin position="328"/>
        <end position="350"/>
    </location>
</feature>
<keyword evidence="2" id="KW-0813">Transport</keyword>
<dbReference type="Gene3D" id="1.20.1250.20">
    <property type="entry name" value="MFS general substrate transporter like domains"/>
    <property type="match status" value="1"/>
</dbReference>
<name>A0A286ULL2_9AGAM</name>
<feature type="transmembrane region" description="Helical" evidence="7">
    <location>
        <begin position="362"/>
        <end position="381"/>
    </location>
</feature>
<dbReference type="SUPFAM" id="SSF103473">
    <property type="entry name" value="MFS general substrate transporter"/>
    <property type="match status" value="1"/>
</dbReference>
<dbReference type="InParanoid" id="A0A286ULL2"/>
<feature type="transmembrane region" description="Helical" evidence="7">
    <location>
        <begin position="151"/>
        <end position="169"/>
    </location>
</feature>
<feature type="domain" description="Major facilitator superfamily (MFS) profile" evidence="8">
    <location>
        <begin position="79"/>
        <end position="552"/>
    </location>
</feature>
<feature type="transmembrane region" description="Helical" evidence="7">
    <location>
        <begin position="252"/>
        <end position="274"/>
    </location>
</feature>
<dbReference type="AlphaFoldDB" id="A0A286ULL2"/>
<dbReference type="InterPro" id="IPR036259">
    <property type="entry name" value="MFS_trans_sf"/>
</dbReference>
<evidence type="ECO:0000313" key="10">
    <source>
        <dbReference type="Proteomes" id="UP000217199"/>
    </source>
</evidence>
<evidence type="ECO:0000256" key="2">
    <source>
        <dbReference type="ARBA" id="ARBA00022448"/>
    </source>
</evidence>
<dbReference type="EMBL" id="NBII01000003">
    <property type="protein sequence ID" value="PAV20345.1"/>
    <property type="molecule type" value="Genomic_DNA"/>
</dbReference>
<evidence type="ECO:0000256" key="7">
    <source>
        <dbReference type="SAM" id="Phobius"/>
    </source>
</evidence>
<feature type="transmembrane region" description="Helical" evidence="7">
    <location>
        <begin position="447"/>
        <end position="465"/>
    </location>
</feature>
<evidence type="ECO:0000313" key="9">
    <source>
        <dbReference type="EMBL" id="PAV20345.1"/>
    </source>
</evidence>
<dbReference type="PANTHER" id="PTHR23504:SF15">
    <property type="entry name" value="MAJOR FACILITATOR SUPERFAMILY (MFS) PROFILE DOMAIN-CONTAINING PROTEIN"/>
    <property type="match status" value="1"/>
</dbReference>
<sequence>MPKDRQFEFEEVALPLLDNKSEGIENCSSSEESIHLRQTGGGATTSHTHDPCSSSQYDTRNDEFVSEKPKRRTPLPLLQLFILCTTRLSEPIAYTQIFPYINEMVEHMKVTDKRQEIGYYSGIVDSIFAVCQLFTILQWGRLSDRIGRKPVILIGLSGVAVSTFLFGLARTFWWAVFARSLAGALSGNAAVSSSVIGEITDETNQTEAFPLMALSWSLGCIIGPMIGGNFVNPERNFPNTFGSIQLLRDYPYLLPCLVSSALTIASVIVGILFLKESLPSKVRLDPRLPSPIVTRYSEKKFTTKPKAEEISLRSILSSRSIRSIFRNYFLLSVCGTSFDVVFILLAYTPVHLGGLSRSPDEIGYALAFSGAAGALVQVFVFPRLQRRYSSIPLYWALMLLWPALFAILPLLAVLARWTAPPEAFAIVSSSAVVDAGMEIGGEVPLHTYPAGILLWTGIAIALAILRCGHMCYSLNSILTKNATPSQEALGTTFGLAQTVACVARAGSPAFVSSLFAISIRYGVLGGNLVWVVMFVVAMLAWWSTFYITDRPDEYDHPSLNGYQPLSTKMNVNQSMSSTAVMEECEMRSL</sequence>
<dbReference type="OrthoDB" id="419616at2759"/>
<comment type="subcellular location">
    <subcellularLocation>
        <location evidence="1">Membrane</location>
        <topology evidence="1">Multi-pass membrane protein</topology>
    </subcellularLocation>
</comment>
<proteinExistence type="predicted"/>
<feature type="transmembrane region" description="Helical" evidence="7">
    <location>
        <begin position="208"/>
        <end position="232"/>
    </location>
</feature>
<feature type="transmembrane region" description="Helical" evidence="7">
    <location>
        <begin position="117"/>
        <end position="139"/>
    </location>
</feature>
<gene>
    <name evidence="9" type="ORF">PNOK_0297200</name>
</gene>
<keyword evidence="3 7" id="KW-0812">Transmembrane</keyword>
<evidence type="ECO:0000256" key="3">
    <source>
        <dbReference type="ARBA" id="ARBA00022692"/>
    </source>
</evidence>
<evidence type="ECO:0000256" key="5">
    <source>
        <dbReference type="ARBA" id="ARBA00023136"/>
    </source>
</evidence>